<feature type="non-terminal residue" evidence="1">
    <location>
        <position position="53"/>
    </location>
</feature>
<protein>
    <submittedName>
        <fullName evidence="1">Anthranilate synthase component I family protein</fullName>
    </submittedName>
</protein>
<reference evidence="2" key="1">
    <citation type="journal article" date="2019" name="Int. J. Syst. Evol. Microbiol.">
        <title>The Global Catalogue of Microorganisms (GCM) 10K type strain sequencing project: providing services to taxonomists for standard genome sequencing and annotation.</title>
        <authorList>
            <consortium name="The Broad Institute Genomics Platform"/>
            <consortium name="The Broad Institute Genome Sequencing Center for Infectious Disease"/>
            <person name="Wu L."/>
            <person name="Ma J."/>
        </authorList>
    </citation>
    <scope>NUCLEOTIDE SEQUENCE [LARGE SCALE GENOMIC DNA]</scope>
    <source>
        <strain evidence="2">JCM 32148</strain>
    </source>
</reference>
<dbReference type="EMBL" id="JBHTHM010002646">
    <property type="protein sequence ID" value="MFD0788279.1"/>
    <property type="molecule type" value="Genomic_DNA"/>
</dbReference>
<accession>A0ABW3ACE2</accession>
<name>A0ABW3ACE2_9ACTN</name>
<keyword evidence="2" id="KW-1185">Reference proteome</keyword>
<evidence type="ECO:0000313" key="1">
    <source>
        <dbReference type="EMBL" id="MFD0788279.1"/>
    </source>
</evidence>
<comment type="caution">
    <text evidence="1">The sequence shown here is derived from an EMBL/GenBank/DDBJ whole genome shotgun (WGS) entry which is preliminary data.</text>
</comment>
<dbReference type="Proteomes" id="UP001597053">
    <property type="component" value="Unassembled WGS sequence"/>
</dbReference>
<gene>
    <name evidence="1" type="ORF">ACFQZ8_30570</name>
</gene>
<proteinExistence type="predicted"/>
<evidence type="ECO:0000313" key="2">
    <source>
        <dbReference type="Proteomes" id="UP001597053"/>
    </source>
</evidence>
<sequence>MTAFDVPAAPVECRRTLVEHARWEWRPSDGGDPAAGVQEFLAAHGLPLDDLSR</sequence>
<organism evidence="1 2">
    <name type="scientific">Micromonospora azadirachtae</name>
    <dbReference type="NCBI Taxonomy" id="1970735"/>
    <lineage>
        <taxon>Bacteria</taxon>
        <taxon>Bacillati</taxon>
        <taxon>Actinomycetota</taxon>
        <taxon>Actinomycetes</taxon>
        <taxon>Micromonosporales</taxon>
        <taxon>Micromonosporaceae</taxon>
        <taxon>Micromonospora</taxon>
    </lineage>
</organism>